<protein>
    <submittedName>
        <fullName evidence="7">Glucose dehydrogenase [FAD, quinone]</fullName>
    </submittedName>
</protein>
<accession>A0A9Q0RX46</accession>
<keyword evidence="4 5" id="KW-0274">FAD</keyword>
<name>A0A9Q0RX46_9DIPT</name>
<dbReference type="Gene3D" id="3.30.560.10">
    <property type="entry name" value="Glucose Oxidase, domain 3"/>
    <property type="match status" value="1"/>
</dbReference>
<dbReference type="InterPro" id="IPR012132">
    <property type="entry name" value="GMC_OxRdtase"/>
</dbReference>
<organism evidence="7 8">
    <name type="scientific">Pseudolycoriella hygida</name>
    <dbReference type="NCBI Taxonomy" id="35572"/>
    <lineage>
        <taxon>Eukaryota</taxon>
        <taxon>Metazoa</taxon>
        <taxon>Ecdysozoa</taxon>
        <taxon>Arthropoda</taxon>
        <taxon>Hexapoda</taxon>
        <taxon>Insecta</taxon>
        <taxon>Pterygota</taxon>
        <taxon>Neoptera</taxon>
        <taxon>Endopterygota</taxon>
        <taxon>Diptera</taxon>
        <taxon>Nematocera</taxon>
        <taxon>Sciaroidea</taxon>
        <taxon>Sciaridae</taxon>
        <taxon>Pseudolycoriella</taxon>
    </lineage>
</organism>
<dbReference type="SUPFAM" id="SSF54373">
    <property type="entry name" value="FAD-linked reductases, C-terminal domain"/>
    <property type="match status" value="1"/>
</dbReference>
<dbReference type="InterPro" id="IPR036188">
    <property type="entry name" value="FAD/NAD-bd_sf"/>
</dbReference>
<evidence type="ECO:0000313" key="8">
    <source>
        <dbReference type="Proteomes" id="UP001151699"/>
    </source>
</evidence>
<dbReference type="GO" id="GO:0050660">
    <property type="term" value="F:flavin adenine dinucleotide binding"/>
    <property type="evidence" value="ECO:0007669"/>
    <property type="project" value="InterPro"/>
</dbReference>
<dbReference type="PANTHER" id="PTHR11552:SF147">
    <property type="entry name" value="CHOLINE DEHYDROGENASE, MITOCHONDRIAL"/>
    <property type="match status" value="1"/>
</dbReference>
<dbReference type="InterPro" id="IPR000172">
    <property type="entry name" value="GMC_OxRdtase_N"/>
</dbReference>
<dbReference type="Pfam" id="PF00732">
    <property type="entry name" value="GMC_oxred_N"/>
    <property type="match status" value="1"/>
</dbReference>
<dbReference type="InterPro" id="IPR007867">
    <property type="entry name" value="GMC_OxRtase_C"/>
</dbReference>
<dbReference type="Proteomes" id="UP001151699">
    <property type="component" value="Chromosome C"/>
</dbReference>
<dbReference type="SUPFAM" id="SSF51905">
    <property type="entry name" value="FAD/NAD(P)-binding domain"/>
    <property type="match status" value="1"/>
</dbReference>
<gene>
    <name evidence="7" type="primary">Gld_2</name>
    <name evidence="7" type="ORF">Bhyg_14104</name>
</gene>
<evidence type="ECO:0000259" key="6">
    <source>
        <dbReference type="PROSITE" id="PS00624"/>
    </source>
</evidence>
<comment type="similarity">
    <text evidence="2">Belongs to the GMC oxidoreductase family.</text>
</comment>
<dbReference type="OrthoDB" id="5428259at2759"/>
<evidence type="ECO:0000256" key="2">
    <source>
        <dbReference type="ARBA" id="ARBA00010790"/>
    </source>
</evidence>
<evidence type="ECO:0000256" key="4">
    <source>
        <dbReference type="ARBA" id="ARBA00022827"/>
    </source>
</evidence>
<keyword evidence="3" id="KW-0285">Flavoprotein</keyword>
<evidence type="ECO:0000256" key="3">
    <source>
        <dbReference type="ARBA" id="ARBA00022630"/>
    </source>
</evidence>
<dbReference type="Gene3D" id="3.50.50.60">
    <property type="entry name" value="FAD/NAD(P)-binding domain"/>
    <property type="match status" value="1"/>
</dbReference>
<feature type="domain" description="Glucose-methanol-choline oxidoreductase N-terminal" evidence="6">
    <location>
        <begin position="260"/>
        <end position="274"/>
    </location>
</feature>
<evidence type="ECO:0000313" key="7">
    <source>
        <dbReference type="EMBL" id="KAJ6635518.1"/>
    </source>
</evidence>
<dbReference type="PANTHER" id="PTHR11552">
    <property type="entry name" value="GLUCOSE-METHANOL-CHOLINE GMC OXIDOREDUCTASE"/>
    <property type="match status" value="1"/>
</dbReference>
<evidence type="ECO:0000256" key="5">
    <source>
        <dbReference type="PIRSR" id="PIRSR000137-2"/>
    </source>
</evidence>
<dbReference type="EMBL" id="WJQU01000004">
    <property type="protein sequence ID" value="KAJ6635518.1"/>
    <property type="molecule type" value="Genomic_DNA"/>
</dbReference>
<proteinExistence type="inferred from homology"/>
<keyword evidence="8" id="KW-1185">Reference proteome</keyword>
<reference evidence="7" key="1">
    <citation type="submission" date="2022-07" db="EMBL/GenBank/DDBJ databases">
        <authorList>
            <person name="Trinca V."/>
            <person name="Uliana J.V.C."/>
            <person name="Torres T.T."/>
            <person name="Ward R.J."/>
            <person name="Monesi N."/>
        </authorList>
    </citation>
    <scope>NUCLEOTIDE SEQUENCE</scope>
    <source>
        <strain evidence="7">HSMRA1968</strain>
        <tissue evidence="7">Whole embryos</tissue>
    </source>
</reference>
<feature type="binding site" evidence="5">
    <location>
        <position position="222"/>
    </location>
    <ligand>
        <name>FAD</name>
        <dbReference type="ChEBI" id="CHEBI:57692"/>
    </ligand>
</feature>
<sequence>MTLRVYLFVFKSRGYIHIVNIFNQMSSDGVTKYKYEYIIVGAGTAGQTIAAGLPSKDVLILEAGGYTTSLLDIPILTPILQKSDFDWSYETVPQPNSCLGLRQQRSRWPMGKGYGGSQILNNMIWNVGHHEDYRGWFSPEEDYNYERDILPYFRESEAEHQPTILKHRTKLAEAFMNATKEYGYDDSFKVPHLTQRNGKRWNMAHENHENNLSHHLVLNAFVMHLLFDRTSINRVTGLVYEKNGFEFEILATKGVILSAGAIGTPLILLSSGIGPKKELINTTVTFRKDLPVGHNLQDHVTTGLDLILLNDTLGMRPWEVFTLNSFYQYFVNGDGPLTMNGCEVVGFLNSTNKSKNWDLGFMVLPIGASADAGIHFKQILNIKDNTWSQYFDPLTSQQSVSILPILLHPKSRGQITLKDDVILIDPKYLTHEDDVDLIVTGIRIIEQLIEMPSMRRLGAELNPKPFPGCENYEFASNAYWKCYVRHLTLTAFHPVGTCKMGSSDDQSSVVNREFQVIGIENLFVVDASVMPNLPSGNPNAAVAMLAKKFLSVLLQSHREKPTNYDI</sequence>
<dbReference type="AlphaFoldDB" id="A0A9Q0RX46"/>
<evidence type="ECO:0000256" key="1">
    <source>
        <dbReference type="ARBA" id="ARBA00001974"/>
    </source>
</evidence>
<dbReference type="PROSITE" id="PS00624">
    <property type="entry name" value="GMC_OXRED_2"/>
    <property type="match status" value="1"/>
</dbReference>
<dbReference type="Pfam" id="PF05199">
    <property type="entry name" value="GMC_oxred_C"/>
    <property type="match status" value="1"/>
</dbReference>
<dbReference type="PIRSF" id="PIRSF000137">
    <property type="entry name" value="Alcohol_oxidase"/>
    <property type="match status" value="1"/>
</dbReference>
<dbReference type="GO" id="GO:0016614">
    <property type="term" value="F:oxidoreductase activity, acting on CH-OH group of donors"/>
    <property type="evidence" value="ECO:0007669"/>
    <property type="project" value="InterPro"/>
</dbReference>
<comment type="caution">
    <text evidence="7">The sequence shown here is derived from an EMBL/GenBank/DDBJ whole genome shotgun (WGS) entry which is preliminary data.</text>
</comment>
<comment type="cofactor">
    <cofactor evidence="1 5">
        <name>FAD</name>
        <dbReference type="ChEBI" id="CHEBI:57692"/>
    </cofactor>
</comment>